<organism evidence="2 3">
    <name type="scientific">Metamycoplasma neophronis</name>
    <dbReference type="NCBI Taxonomy" id="872983"/>
    <lineage>
        <taxon>Bacteria</taxon>
        <taxon>Bacillati</taxon>
        <taxon>Mycoplasmatota</taxon>
        <taxon>Mycoplasmoidales</taxon>
        <taxon>Metamycoplasmataceae</taxon>
        <taxon>Metamycoplasma</taxon>
    </lineage>
</organism>
<dbReference type="EMBL" id="VHHP01000003">
    <property type="protein sequence ID" value="TPR54045.1"/>
    <property type="molecule type" value="Genomic_DNA"/>
</dbReference>
<dbReference type="InterPro" id="IPR010281">
    <property type="entry name" value="DUF885"/>
</dbReference>
<protein>
    <submittedName>
        <fullName evidence="2">DUF885 family protein</fullName>
    </submittedName>
</protein>
<feature type="coiled-coil region" evidence="1">
    <location>
        <begin position="83"/>
        <end position="110"/>
    </location>
</feature>
<accession>A0ABY2YZX7</accession>
<dbReference type="PANTHER" id="PTHR33361:SF2">
    <property type="entry name" value="DUF885 DOMAIN-CONTAINING PROTEIN"/>
    <property type="match status" value="1"/>
</dbReference>
<comment type="caution">
    <text evidence="2">The sequence shown here is derived from an EMBL/GenBank/DDBJ whole genome shotgun (WGS) entry which is preliminary data.</text>
</comment>
<evidence type="ECO:0000256" key="1">
    <source>
        <dbReference type="SAM" id="Coils"/>
    </source>
</evidence>
<evidence type="ECO:0000313" key="2">
    <source>
        <dbReference type="EMBL" id="TPR54045.1"/>
    </source>
</evidence>
<evidence type="ECO:0000313" key="3">
    <source>
        <dbReference type="Proteomes" id="UP000316851"/>
    </source>
</evidence>
<dbReference type="Proteomes" id="UP000316851">
    <property type="component" value="Unassembled WGS sequence"/>
</dbReference>
<dbReference type="Pfam" id="PF05960">
    <property type="entry name" value="DUF885"/>
    <property type="match status" value="2"/>
</dbReference>
<dbReference type="PANTHER" id="PTHR33361">
    <property type="entry name" value="GLR0591 PROTEIN"/>
    <property type="match status" value="1"/>
</dbReference>
<proteinExistence type="predicted"/>
<dbReference type="RefSeq" id="WP_140914733.1">
    <property type="nucleotide sequence ID" value="NZ_VHHP01000003.1"/>
</dbReference>
<name>A0ABY2YZX7_9BACT</name>
<reference evidence="2" key="1">
    <citation type="submission" date="2019-06" db="EMBL/GenBank/DDBJ databases">
        <title>Mycoplasma neophronis type strain whole genome sequence.</title>
        <authorList>
            <person name="Spergser J."/>
        </authorList>
    </citation>
    <scope>NUCLEOTIDE SEQUENCE [LARGE SCALE GENOMIC DNA]</scope>
    <source>
        <strain evidence="2">DSM 24097</strain>
    </source>
</reference>
<keyword evidence="1" id="KW-0175">Coiled coil</keyword>
<keyword evidence="3" id="KW-1185">Reference proteome</keyword>
<gene>
    <name evidence="2" type="ORF">FJR74_01215</name>
</gene>
<sequence length="998" mass="112689">MNKKSKIILGAAVSAAVILPVGLPLLAMGIQKGMEKHDSKKIEMVNSVLSSINEAEASQYAPEDFKALNEAAEQLKSDIKGRKGSFNKKLSELKTRIDELKNTINTNKEESLLKVKVAAYDLEEYKAAKNTEVSNKEKIDKYYRAIALAENNLKKPDIIESDIEKNKNLIEKAKAIIAETEQNQQENFNKFKALFEIQSEIANHKWNLSALSTEEKEKIQKITSDYITNFKKLSGVLEAEEFKNLNKNYPTEEEAQKIVDFYKSQIEILNRIDENNLNAITLAWVKGLKYSYEISISNYASKGRYILSYYKLGPENAYPANSFYDNFFRMTEENAEPALRNLKEAVRDNVVVSRLVIKSNLASILNRWLKKQVDDFLNDDQLQEISLVELIEKNTEPSYQKKLAFYKYYANEYFKASKFGVDENQPELKLYKTNTINEVQNTLEWNHNKQIVKIYGLGYTEAEINAKGVGLSSIQGNPNTTDGGQLYQAILKMATTTDETANEVFQSGYELTKKATKNMTKVASEVANLIAGENGAWNATFLYDEDGIGGNDAKEVTLEIRNANGEINIVNFNKWLNQEQFYFGREGAAFYDEAKISELDNDETLAKAKTELAANGYAFLKDNNDKYGSITNKQFYYGALEAFKAYQQFKAATEQEGYQYFAKQVGEYGVSTYKYAGRQNAGGGAYDRRKGSFFFNADPYYGLPKWSITTFANHESVMGHHNQVKYAEKFLASFNDQNIGNIFKYTSYAEGWALFMEWFAVEAGYYGTPDYNNETDYYSAPVDFSYSRGITNFFTKEAAQSEDAVTDDMINQIKNLHGGVYWKLSDSITASSNDKTHAQKAVKLANLLQYYGSLNDAQLRNMRRAVDPALHGFGIEGKADLGPQASLEDVKNFILNNSASSLGNAESEARRYLMAPGQATSYNAGKEVFIKLYDKVRKQSGLSREEFVNKVSGFTIEGVEYPSVKHGKIQELLEYILMNGALPLSAVEDVVNKAYKLN</sequence>